<dbReference type="Gene3D" id="1.10.1740.10">
    <property type="match status" value="1"/>
</dbReference>
<dbReference type="RefSeq" id="WP_188256132.1">
    <property type="nucleotide sequence ID" value="NZ_JABVCF010000010.1"/>
</dbReference>
<protein>
    <recommendedName>
        <fullName evidence="1">PhyR sigma2 domain-containing protein</fullName>
    </recommendedName>
</protein>
<accession>A0A942DYY0</accession>
<evidence type="ECO:0000313" key="2">
    <source>
        <dbReference type="EMBL" id="MBS3650564.1"/>
    </source>
</evidence>
<reference evidence="2" key="1">
    <citation type="submission" date="2021-04" db="EMBL/GenBank/DDBJ databases">
        <title>Pseudaminobacter soli sp. nov., isolated from paddy soil contaminated by heavy metals.</title>
        <authorList>
            <person name="Zhang K."/>
        </authorList>
    </citation>
    <scope>NUCLEOTIDE SEQUENCE</scope>
    <source>
        <strain evidence="2">19-2017</strain>
    </source>
</reference>
<proteinExistence type="predicted"/>
<gene>
    <name evidence="2" type="ORF">KEU06_18270</name>
</gene>
<dbReference type="AlphaFoldDB" id="A0A942DYY0"/>
<dbReference type="Proteomes" id="UP000680348">
    <property type="component" value="Unassembled WGS sequence"/>
</dbReference>
<dbReference type="EMBL" id="JAGWCR010000010">
    <property type="protein sequence ID" value="MBS3650564.1"/>
    <property type="molecule type" value="Genomic_DNA"/>
</dbReference>
<comment type="caution">
    <text evidence="2">The sequence shown here is derived from an EMBL/GenBank/DDBJ whole genome shotgun (WGS) entry which is preliminary data.</text>
</comment>
<evidence type="ECO:0000259" key="1">
    <source>
        <dbReference type="Pfam" id="PF22029"/>
    </source>
</evidence>
<dbReference type="InterPro" id="IPR053866">
    <property type="entry name" value="PhyR_sigma2"/>
</dbReference>
<evidence type="ECO:0000313" key="3">
    <source>
        <dbReference type="Proteomes" id="UP000680348"/>
    </source>
</evidence>
<feature type="domain" description="PhyR sigma2" evidence="1">
    <location>
        <begin position="144"/>
        <end position="193"/>
    </location>
</feature>
<name>A0A942DYY0_9HYPH</name>
<sequence length="206" mass="23053">MVVAPRAVLLESFRHWPNRNNAPLEKITHVVAARPHLLKIKKKDWADDQYRDDRQCNLNFLEAASRDQALSLAQAVKKIRGSIPEPEISDAELAELVASHALAMGFSVLLFDAKLRPADSMENAEPAACTRRSNERSTGEADTCIPKLRRAAAVITHDQEEADELVESALRLAIATIDDRPANRSLDDWLHELLSKVVVQGRRRSH</sequence>
<keyword evidence="3" id="KW-1185">Reference proteome</keyword>
<organism evidence="2 3">
    <name type="scientific">Pseudaminobacter soli</name>
    <name type="common">ex Zhang et al. 2022</name>
    <dbReference type="NCBI Taxonomy" id="2831468"/>
    <lineage>
        <taxon>Bacteria</taxon>
        <taxon>Pseudomonadati</taxon>
        <taxon>Pseudomonadota</taxon>
        <taxon>Alphaproteobacteria</taxon>
        <taxon>Hyphomicrobiales</taxon>
        <taxon>Phyllobacteriaceae</taxon>
        <taxon>Pseudaminobacter</taxon>
    </lineage>
</organism>
<dbReference type="Pfam" id="PF22029">
    <property type="entry name" value="PhyR_sigma2"/>
    <property type="match status" value="1"/>
</dbReference>